<feature type="compositionally biased region" description="Pro residues" evidence="1">
    <location>
        <begin position="52"/>
        <end position="61"/>
    </location>
</feature>
<sequence>MHTSDRATTPTREARVMAFLGSHDLVGIPAGEPNLTVRELLIAVHRVSVAPPALPCAPPPERATLRCVPGPTEPSWRDRSAVPPGPATYNRYGRGGPRTRSAHSPIVN</sequence>
<evidence type="ECO:0000313" key="2">
    <source>
        <dbReference type="EMBL" id="NEW70005.1"/>
    </source>
</evidence>
<comment type="caution">
    <text evidence="2">The sequence shown here is derived from an EMBL/GenBank/DDBJ whole genome shotgun (WGS) entry which is preliminary data.</text>
</comment>
<dbReference type="Proteomes" id="UP000476310">
    <property type="component" value="Unassembled WGS sequence"/>
</dbReference>
<organism evidence="2 3">
    <name type="scientific">Streptomyces rhizosphaericus</name>
    <dbReference type="NCBI Taxonomy" id="114699"/>
    <lineage>
        <taxon>Bacteria</taxon>
        <taxon>Bacillati</taxon>
        <taxon>Actinomycetota</taxon>
        <taxon>Actinomycetes</taxon>
        <taxon>Kitasatosporales</taxon>
        <taxon>Streptomycetaceae</taxon>
        <taxon>Streptomyces</taxon>
        <taxon>Streptomyces violaceusniger group</taxon>
    </lineage>
</organism>
<keyword evidence="3" id="KW-1185">Reference proteome</keyword>
<protein>
    <submittedName>
        <fullName evidence="2">Uncharacterized protein</fullName>
    </submittedName>
</protein>
<feature type="region of interest" description="Disordered" evidence="1">
    <location>
        <begin position="51"/>
        <end position="108"/>
    </location>
</feature>
<dbReference type="AlphaFoldDB" id="A0A6G4A9M3"/>
<dbReference type="EMBL" id="JAAIKT010000004">
    <property type="protein sequence ID" value="NEW70005.1"/>
    <property type="molecule type" value="Genomic_DNA"/>
</dbReference>
<name>A0A6G4A9M3_9ACTN</name>
<gene>
    <name evidence="2" type="ORF">G4H13_06185</name>
</gene>
<evidence type="ECO:0000256" key="1">
    <source>
        <dbReference type="SAM" id="MobiDB-lite"/>
    </source>
</evidence>
<evidence type="ECO:0000313" key="3">
    <source>
        <dbReference type="Proteomes" id="UP000476310"/>
    </source>
</evidence>
<accession>A0A6G4A9M3</accession>
<proteinExistence type="predicted"/>
<dbReference type="RefSeq" id="WP_164424547.1">
    <property type="nucleotide sequence ID" value="NZ_JAAIKT010000004.1"/>
</dbReference>
<reference evidence="2" key="1">
    <citation type="submission" date="2020-02" db="EMBL/GenBank/DDBJ databases">
        <title>A new Streptomyces sp. for controlling soil-borne diseases.</title>
        <authorList>
            <person name="Li X."/>
            <person name="Tian Y."/>
            <person name="Gao K."/>
        </authorList>
    </citation>
    <scope>NUCLEOTIDE SEQUENCE [LARGE SCALE GENOMIC DNA]</scope>
    <source>
        <strain evidence="2">0250</strain>
    </source>
</reference>